<organism evidence="1 2">
    <name type="scientific">Ectopseudomonas oleovorans</name>
    <name type="common">Pseudomonas oleovorans</name>
    <dbReference type="NCBI Taxonomy" id="301"/>
    <lineage>
        <taxon>Bacteria</taxon>
        <taxon>Pseudomonadati</taxon>
        <taxon>Pseudomonadota</taxon>
        <taxon>Gammaproteobacteria</taxon>
        <taxon>Pseudomonadales</taxon>
        <taxon>Pseudomonadaceae</taxon>
        <taxon>Ectopseudomonas</taxon>
    </lineage>
</organism>
<protein>
    <submittedName>
        <fullName evidence="1">ISPsy14, transposase</fullName>
    </submittedName>
</protein>
<name>A0A061D213_ECTOL</name>
<dbReference type="Proteomes" id="UP000254084">
    <property type="component" value="Unassembled WGS sequence"/>
</dbReference>
<proteinExistence type="predicted"/>
<evidence type="ECO:0000313" key="2">
    <source>
        <dbReference type="Proteomes" id="UP000254084"/>
    </source>
</evidence>
<dbReference type="EMBL" id="UGUW01000004">
    <property type="protein sequence ID" value="SUD60401.1"/>
    <property type="molecule type" value="Genomic_DNA"/>
</dbReference>
<accession>A0A061D213</accession>
<dbReference type="AlphaFoldDB" id="A0A061D213"/>
<evidence type="ECO:0000313" key="1">
    <source>
        <dbReference type="EMBL" id="SUD60401.1"/>
    </source>
</evidence>
<gene>
    <name evidence="1" type="ORF">NCTC10860_02741</name>
</gene>
<reference evidence="1 2" key="1">
    <citation type="submission" date="2018-06" db="EMBL/GenBank/DDBJ databases">
        <authorList>
            <consortium name="Pathogen Informatics"/>
            <person name="Doyle S."/>
        </authorList>
    </citation>
    <scope>NUCLEOTIDE SEQUENCE [LARGE SCALE GENOMIC DNA]</scope>
    <source>
        <strain evidence="1 2">NCTC10860</strain>
    </source>
</reference>
<sequence length="84" mass="9354">MKKSCVAACPVEWPDDRGISGRITVESVVRCSWNECQMTVESACSYKSLESILRQGLENLPLAQTNLPLLPDDHANLRGSAYYH</sequence>